<dbReference type="InterPro" id="IPR047575">
    <property type="entry name" value="Sm"/>
</dbReference>
<keyword evidence="3 9" id="KW-0507">mRNA processing</keyword>
<dbReference type="GO" id="GO:0003723">
    <property type="term" value="F:RNA binding"/>
    <property type="evidence" value="ECO:0007669"/>
    <property type="project" value="UniProtKB-KW"/>
</dbReference>
<evidence type="ECO:0000259" key="11">
    <source>
        <dbReference type="PROSITE" id="PS52002"/>
    </source>
</evidence>
<feature type="region of interest" description="Disordered" evidence="10">
    <location>
        <begin position="86"/>
        <end position="158"/>
    </location>
</feature>
<dbReference type="OrthoDB" id="747253at2759"/>
<evidence type="ECO:0000256" key="10">
    <source>
        <dbReference type="SAM" id="MobiDB-lite"/>
    </source>
</evidence>
<evidence type="ECO:0000256" key="7">
    <source>
        <dbReference type="ARBA" id="ARBA00023242"/>
    </source>
</evidence>
<evidence type="ECO:0000313" key="13">
    <source>
        <dbReference type="Proteomes" id="UP000054350"/>
    </source>
</evidence>
<keyword evidence="13" id="KW-1185">Reference proteome</keyword>
<keyword evidence="6 9" id="KW-0508">mRNA splicing</keyword>
<feature type="domain" description="Sm" evidence="11">
    <location>
        <begin position="2"/>
        <end position="75"/>
    </location>
</feature>
<comment type="similarity">
    <text evidence="2 9">Belongs to the snRNP Sm proteins family.</text>
</comment>
<dbReference type="InterPro" id="IPR001163">
    <property type="entry name" value="Sm_dom_euk/arc"/>
</dbReference>
<dbReference type="Proteomes" id="UP000054350">
    <property type="component" value="Unassembled WGS sequence"/>
</dbReference>
<dbReference type="GO" id="GO:0000956">
    <property type="term" value="P:nuclear-transcribed mRNA catabolic process"/>
    <property type="evidence" value="ECO:0007669"/>
    <property type="project" value="UniProtKB-UniRule"/>
</dbReference>
<evidence type="ECO:0000256" key="5">
    <source>
        <dbReference type="ARBA" id="ARBA00022884"/>
    </source>
</evidence>
<comment type="subunit">
    <text evidence="9">LSm subunits form a heteromer with a doughnut shape.</text>
</comment>
<protein>
    <recommendedName>
        <fullName evidence="9">LSM complex subunit LSM4</fullName>
    </recommendedName>
</protein>
<organism evidence="12 13">
    <name type="scientific">Allomyces macrogynus (strain ATCC 38327)</name>
    <name type="common">Allomyces javanicus var. macrogynus</name>
    <dbReference type="NCBI Taxonomy" id="578462"/>
    <lineage>
        <taxon>Eukaryota</taxon>
        <taxon>Fungi</taxon>
        <taxon>Fungi incertae sedis</taxon>
        <taxon>Blastocladiomycota</taxon>
        <taxon>Blastocladiomycetes</taxon>
        <taxon>Blastocladiales</taxon>
        <taxon>Blastocladiaceae</taxon>
        <taxon>Allomyces</taxon>
    </lineage>
</organism>
<dbReference type="CDD" id="cd01723">
    <property type="entry name" value="LSm4"/>
    <property type="match status" value="1"/>
</dbReference>
<sequence>MFPLSLVNAGVGKPMRVEIKSGESYNGHLVSCDNFMNLILRDVICTSAEGDRFWKLPECYIRGHSIKYLHIPDEVLDLVNEERQSRAMQNRNNFRGRGRGGPGFHRGGGGGGRGGGAGGRRPYGHHQQNQQQQQQAPQQQQQQQQQQQPQAPAPTTTA</sequence>
<dbReference type="PANTHER" id="PTHR23338">
    <property type="entry name" value="SMALL NUCLEAR RIBONUCLEOPROTEIN SM"/>
    <property type="match status" value="1"/>
</dbReference>
<reference evidence="12 13" key="1">
    <citation type="submission" date="2009-11" db="EMBL/GenBank/DDBJ databases">
        <title>Annotation of Allomyces macrogynus ATCC 38327.</title>
        <authorList>
            <consortium name="The Broad Institute Genome Sequencing Platform"/>
            <person name="Russ C."/>
            <person name="Cuomo C."/>
            <person name="Burger G."/>
            <person name="Gray M.W."/>
            <person name="Holland P.W.H."/>
            <person name="King N."/>
            <person name="Lang F.B.F."/>
            <person name="Roger A.J."/>
            <person name="Ruiz-Trillo I."/>
            <person name="Young S.K."/>
            <person name="Zeng Q."/>
            <person name="Gargeya S."/>
            <person name="Fitzgerald M."/>
            <person name="Haas B."/>
            <person name="Abouelleil A."/>
            <person name="Alvarado L."/>
            <person name="Arachchi H.M."/>
            <person name="Berlin A."/>
            <person name="Chapman S.B."/>
            <person name="Gearin G."/>
            <person name="Goldberg J."/>
            <person name="Griggs A."/>
            <person name="Gujja S."/>
            <person name="Hansen M."/>
            <person name="Heiman D."/>
            <person name="Howarth C."/>
            <person name="Larimer J."/>
            <person name="Lui A."/>
            <person name="MacDonald P.J.P."/>
            <person name="McCowen C."/>
            <person name="Montmayeur A."/>
            <person name="Murphy C."/>
            <person name="Neiman D."/>
            <person name="Pearson M."/>
            <person name="Priest M."/>
            <person name="Roberts A."/>
            <person name="Saif S."/>
            <person name="Shea T."/>
            <person name="Sisk P."/>
            <person name="Stolte C."/>
            <person name="Sykes S."/>
            <person name="Wortman J."/>
            <person name="Nusbaum C."/>
            <person name="Birren B."/>
        </authorList>
    </citation>
    <scope>NUCLEOTIDE SEQUENCE [LARGE SCALE GENOMIC DNA]</scope>
    <source>
        <strain evidence="12 13">ATCC 38327</strain>
    </source>
</reference>
<feature type="compositionally biased region" description="Gly residues" evidence="10">
    <location>
        <begin position="99"/>
        <end position="121"/>
    </location>
</feature>
<dbReference type="GO" id="GO:0000398">
    <property type="term" value="P:mRNA splicing, via spliceosome"/>
    <property type="evidence" value="ECO:0007669"/>
    <property type="project" value="InterPro"/>
</dbReference>
<evidence type="ECO:0000256" key="9">
    <source>
        <dbReference type="RuleBase" id="RU365049"/>
    </source>
</evidence>
<keyword evidence="7 9" id="KW-0539">Nucleus</keyword>
<dbReference type="InterPro" id="IPR034101">
    <property type="entry name" value="Lsm4"/>
</dbReference>
<name>A0A0L0SX00_ALLM3</name>
<dbReference type="SUPFAM" id="SSF50182">
    <property type="entry name" value="Sm-like ribonucleoproteins"/>
    <property type="match status" value="1"/>
</dbReference>
<evidence type="ECO:0000256" key="3">
    <source>
        <dbReference type="ARBA" id="ARBA00022664"/>
    </source>
</evidence>
<dbReference type="Pfam" id="PF01423">
    <property type="entry name" value="LSM"/>
    <property type="match status" value="1"/>
</dbReference>
<dbReference type="GO" id="GO:0005681">
    <property type="term" value="C:spliceosomal complex"/>
    <property type="evidence" value="ECO:0007669"/>
    <property type="project" value="UniProtKB-UniRule"/>
</dbReference>
<dbReference type="InterPro" id="IPR010920">
    <property type="entry name" value="LSM_dom_sf"/>
</dbReference>
<dbReference type="OMA" id="RGAFGNR"/>
<comment type="subcellular location">
    <subcellularLocation>
        <location evidence="1 9">Nucleus</location>
    </subcellularLocation>
</comment>
<dbReference type="STRING" id="578462.A0A0L0SX00"/>
<dbReference type="eggNOG" id="KOG3293">
    <property type="taxonomic scope" value="Eukaryota"/>
</dbReference>
<evidence type="ECO:0000256" key="6">
    <source>
        <dbReference type="ARBA" id="ARBA00023187"/>
    </source>
</evidence>
<evidence type="ECO:0000256" key="2">
    <source>
        <dbReference type="ARBA" id="ARBA00006850"/>
    </source>
</evidence>
<feature type="compositionally biased region" description="Low complexity" evidence="10">
    <location>
        <begin position="127"/>
        <end position="158"/>
    </location>
</feature>
<keyword evidence="5 9" id="KW-0694">RNA-binding</keyword>
<evidence type="ECO:0000313" key="12">
    <source>
        <dbReference type="EMBL" id="KNE67022.1"/>
    </source>
</evidence>
<dbReference type="AlphaFoldDB" id="A0A0L0SX00"/>
<proteinExistence type="inferred from homology"/>
<evidence type="ECO:0000256" key="1">
    <source>
        <dbReference type="ARBA" id="ARBA00004123"/>
    </source>
</evidence>
<dbReference type="Gene3D" id="2.30.30.100">
    <property type="match status" value="1"/>
</dbReference>
<dbReference type="EMBL" id="GG745352">
    <property type="protein sequence ID" value="KNE67022.1"/>
    <property type="molecule type" value="Genomic_DNA"/>
</dbReference>
<comment type="function">
    <text evidence="9">Binds specifically to the 3'-terminal U-tract of U6 snRNA.</text>
</comment>
<dbReference type="VEuPathDB" id="FungiDB:AMAG_12100"/>
<keyword evidence="8 9" id="KW-0687">Ribonucleoprotein</keyword>
<gene>
    <name evidence="9" type="primary">LSM4</name>
    <name evidence="12" type="ORF">AMAG_12100</name>
</gene>
<accession>A0A0L0SX00</accession>
<dbReference type="InterPro" id="IPR027141">
    <property type="entry name" value="LSm4/Sm_D1/D3"/>
</dbReference>
<evidence type="ECO:0000256" key="4">
    <source>
        <dbReference type="ARBA" id="ARBA00022728"/>
    </source>
</evidence>
<evidence type="ECO:0000256" key="8">
    <source>
        <dbReference type="ARBA" id="ARBA00023274"/>
    </source>
</evidence>
<reference evidence="13" key="2">
    <citation type="submission" date="2009-11" db="EMBL/GenBank/DDBJ databases">
        <title>The Genome Sequence of Allomyces macrogynus strain ATCC 38327.</title>
        <authorList>
            <consortium name="The Broad Institute Genome Sequencing Platform"/>
            <person name="Russ C."/>
            <person name="Cuomo C."/>
            <person name="Shea T."/>
            <person name="Young S.K."/>
            <person name="Zeng Q."/>
            <person name="Koehrsen M."/>
            <person name="Haas B."/>
            <person name="Borodovsky M."/>
            <person name="Guigo R."/>
            <person name="Alvarado L."/>
            <person name="Berlin A."/>
            <person name="Borenstein D."/>
            <person name="Chen Z."/>
            <person name="Engels R."/>
            <person name="Freedman E."/>
            <person name="Gellesch M."/>
            <person name="Goldberg J."/>
            <person name="Griggs A."/>
            <person name="Gujja S."/>
            <person name="Heiman D."/>
            <person name="Hepburn T."/>
            <person name="Howarth C."/>
            <person name="Jen D."/>
            <person name="Larson L."/>
            <person name="Lewis B."/>
            <person name="Mehta T."/>
            <person name="Park D."/>
            <person name="Pearson M."/>
            <person name="Roberts A."/>
            <person name="Saif S."/>
            <person name="Shenoy N."/>
            <person name="Sisk P."/>
            <person name="Stolte C."/>
            <person name="Sykes S."/>
            <person name="Walk T."/>
            <person name="White J."/>
            <person name="Yandava C."/>
            <person name="Burger G."/>
            <person name="Gray M.W."/>
            <person name="Holland P.W.H."/>
            <person name="King N."/>
            <person name="Lang F.B.F."/>
            <person name="Roger A.J."/>
            <person name="Ruiz-Trillo I."/>
            <person name="Lander E."/>
            <person name="Nusbaum C."/>
        </authorList>
    </citation>
    <scope>NUCLEOTIDE SEQUENCE [LARGE SCALE GENOMIC DNA]</scope>
    <source>
        <strain evidence="13">ATCC 38327</strain>
    </source>
</reference>
<dbReference type="GO" id="GO:0097525">
    <property type="term" value="C:spliceosomal snRNP complex"/>
    <property type="evidence" value="ECO:0007669"/>
    <property type="project" value="UniProtKB-ARBA"/>
</dbReference>
<dbReference type="SMART" id="SM00651">
    <property type="entry name" value="Sm"/>
    <property type="match status" value="1"/>
</dbReference>
<keyword evidence="4 9" id="KW-0747">Spliceosome</keyword>
<dbReference type="PROSITE" id="PS52002">
    <property type="entry name" value="SM"/>
    <property type="match status" value="1"/>
</dbReference>